<organism evidence="2 3">
    <name type="scientific">Purpureocillium lilacinum</name>
    <name type="common">Paecilomyces lilacinus</name>
    <dbReference type="NCBI Taxonomy" id="33203"/>
    <lineage>
        <taxon>Eukaryota</taxon>
        <taxon>Fungi</taxon>
        <taxon>Dikarya</taxon>
        <taxon>Ascomycota</taxon>
        <taxon>Pezizomycotina</taxon>
        <taxon>Sordariomycetes</taxon>
        <taxon>Hypocreomycetidae</taxon>
        <taxon>Hypocreales</taxon>
        <taxon>Ophiocordycipitaceae</taxon>
        <taxon>Purpureocillium</taxon>
    </lineage>
</organism>
<reference evidence="2 3" key="1">
    <citation type="journal article" date="2024" name="Microbiol. Resour. Announc.">
        <title>Genome annotations for the ascomycete fungi Trichoderma harzianum, Trichoderma aggressivum, and Purpureocillium lilacinum.</title>
        <authorList>
            <person name="Beijen E.P.W."/>
            <person name="Ohm R.A."/>
        </authorList>
    </citation>
    <scope>NUCLEOTIDE SEQUENCE [LARGE SCALE GENOMIC DNA]</scope>
    <source>
        <strain evidence="2 3">CBS 150709</strain>
    </source>
</reference>
<feature type="region of interest" description="Disordered" evidence="1">
    <location>
        <begin position="134"/>
        <end position="166"/>
    </location>
</feature>
<feature type="region of interest" description="Disordered" evidence="1">
    <location>
        <begin position="27"/>
        <end position="48"/>
    </location>
</feature>
<proteinExistence type="predicted"/>
<sequence length="289" mass="30279">MRSMPALLYPPLPRVQRRGLSSFEEQAGGHWATGTGPEANRAQGTGESRVVPATAGHAATPLLAGGPSAVVPVLATAVEGRRPDDRAWRSGGPKRRPTDTSERGLPGPSSGLIWTSIHPHLLLAVLRLHPILLQTPPPPRPAQHEPSSQPQPRAGPAPWPCSLDGPPSKIVRCENGSQLGAPRLVTRGADVQALTLSLGLVLPCTHAGHLAHPPDRTAGVGTDWQARAHETRSACLSYGHTRRAAATAASGLMCHLADLISSGSTTPIASGQAVGSYYGIRNVFFRAQV</sequence>
<name>A0ABR0BL19_PURLI</name>
<accession>A0ABR0BL19</accession>
<keyword evidence="3" id="KW-1185">Reference proteome</keyword>
<evidence type="ECO:0000313" key="3">
    <source>
        <dbReference type="Proteomes" id="UP001287286"/>
    </source>
</evidence>
<gene>
    <name evidence="2" type="ORF">Purlil1_11378</name>
</gene>
<evidence type="ECO:0000256" key="1">
    <source>
        <dbReference type="SAM" id="MobiDB-lite"/>
    </source>
</evidence>
<feature type="region of interest" description="Disordered" evidence="1">
    <location>
        <begin position="81"/>
        <end position="107"/>
    </location>
</feature>
<evidence type="ECO:0000313" key="2">
    <source>
        <dbReference type="EMBL" id="KAK4082057.1"/>
    </source>
</evidence>
<dbReference type="Proteomes" id="UP001287286">
    <property type="component" value="Unassembled WGS sequence"/>
</dbReference>
<protein>
    <submittedName>
        <fullName evidence="2">Uncharacterized protein</fullName>
    </submittedName>
</protein>
<comment type="caution">
    <text evidence="2">The sequence shown here is derived from an EMBL/GenBank/DDBJ whole genome shotgun (WGS) entry which is preliminary data.</text>
</comment>
<dbReference type="EMBL" id="JAWRVI010000067">
    <property type="protein sequence ID" value="KAK4082057.1"/>
    <property type="molecule type" value="Genomic_DNA"/>
</dbReference>